<dbReference type="GO" id="GO:0006753">
    <property type="term" value="P:nucleoside phosphate metabolic process"/>
    <property type="evidence" value="ECO:0007669"/>
    <property type="project" value="TreeGrafter"/>
</dbReference>
<reference evidence="4 5" key="1">
    <citation type="journal article" date="2003" name="Int. J. Syst. Evol. Microbiol.">
        <title>Halobacillus salinus sp. nov., isolated from a salt lake on the coast of the East Sea in Korea.</title>
        <authorList>
            <person name="Yoon J.H."/>
            <person name="Kang K.H."/>
            <person name="Park Y.H."/>
        </authorList>
    </citation>
    <scope>NUCLEOTIDE SEQUENCE [LARGE SCALE GENOMIC DNA]</scope>
    <source>
        <strain evidence="4 5">HSL-3</strain>
    </source>
</reference>
<comment type="cofactor">
    <cofactor evidence="1">
        <name>Mg(2+)</name>
        <dbReference type="ChEBI" id="CHEBI:18420"/>
    </cofactor>
</comment>
<dbReference type="STRING" id="192814.GCA_900166575_01478"/>
<evidence type="ECO:0000256" key="1">
    <source>
        <dbReference type="ARBA" id="ARBA00001946"/>
    </source>
</evidence>
<name>A0A4Z0H3J8_9BACI</name>
<dbReference type="PROSITE" id="PS00893">
    <property type="entry name" value="NUDIX_BOX"/>
    <property type="match status" value="1"/>
</dbReference>
<comment type="caution">
    <text evidence="4">The sequence shown here is derived from an EMBL/GenBank/DDBJ whole genome shotgun (WGS) entry which is preliminary data.</text>
</comment>
<evidence type="ECO:0000256" key="2">
    <source>
        <dbReference type="ARBA" id="ARBA00022801"/>
    </source>
</evidence>
<keyword evidence="5" id="KW-1185">Reference proteome</keyword>
<dbReference type="InterPro" id="IPR020084">
    <property type="entry name" value="NUDIX_hydrolase_CS"/>
</dbReference>
<protein>
    <submittedName>
        <fullName evidence="4">NUDIX hydrolase</fullName>
    </submittedName>
</protein>
<dbReference type="PROSITE" id="PS51462">
    <property type="entry name" value="NUDIX"/>
    <property type="match status" value="1"/>
</dbReference>
<dbReference type="GO" id="GO:0019693">
    <property type="term" value="P:ribose phosphate metabolic process"/>
    <property type="evidence" value="ECO:0007669"/>
    <property type="project" value="TreeGrafter"/>
</dbReference>
<dbReference type="Gene3D" id="3.90.79.10">
    <property type="entry name" value="Nucleoside Triphosphate Pyrophosphohydrolase"/>
    <property type="match status" value="1"/>
</dbReference>
<evidence type="ECO:0000313" key="4">
    <source>
        <dbReference type="EMBL" id="TGB04427.1"/>
    </source>
</evidence>
<dbReference type="EMBL" id="SRJC01000001">
    <property type="protein sequence ID" value="TGB04427.1"/>
    <property type="molecule type" value="Genomic_DNA"/>
</dbReference>
<dbReference type="PANTHER" id="PTHR11839">
    <property type="entry name" value="UDP/ADP-SUGAR PYROPHOSPHATASE"/>
    <property type="match status" value="1"/>
</dbReference>
<dbReference type="GO" id="GO:0016787">
    <property type="term" value="F:hydrolase activity"/>
    <property type="evidence" value="ECO:0007669"/>
    <property type="project" value="UniProtKB-KW"/>
</dbReference>
<sequence length="192" mass="22514">MKKWQVHEKETYIDTPFVKVSRESCVLPNGATINDYIVNQYPDWVNAVVINKDYEMVLVHQYRHGAREFFSEIPAGKREQGETDIEGVIREVREETGYTSPYPPVLLGEYFVNPAVQTNRVKTYLMLEAEQTMQQKLDKTEDIHIEHVPFHEFFRKCQRGQLQTQLLSMNGYLLARSYLDDIGYFENGEIEI</sequence>
<evidence type="ECO:0000313" key="5">
    <source>
        <dbReference type="Proteomes" id="UP000297982"/>
    </source>
</evidence>
<dbReference type="GO" id="GO:0005829">
    <property type="term" value="C:cytosol"/>
    <property type="evidence" value="ECO:0007669"/>
    <property type="project" value="TreeGrafter"/>
</dbReference>
<dbReference type="AlphaFoldDB" id="A0A4Z0H3J8"/>
<accession>A0A4Z0H3J8</accession>
<dbReference type="PANTHER" id="PTHR11839:SF18">
    <property type="entry name" value="NUDIX HYDROLASE DOMAIN-CONTAINING PROTEIN"/>
    <property type="match status" value="1"/>
</dbReference>
<keyword evidence="2 4" id="KW-0378">Hydrolase</keyword>
<proteinExistence type="predicted"/>
<dbReference type="SUPFAM" id="SSF55811">
    <property type="entry name" value="Nudix"/>
    <property type="match status" value="1"/>
</dbReference>
<gene>
    <name evidence="4" type="ORF">E4663_05375</name>
</gene>
<dbReference type="RefSeq" id="WP_135326887.1">
    <property type="nucleotide sequence ID" value="NZ_SRJC01000001.1"/>
</dbReference>
<evidence type="ECO:0000259" key="3">
    <source>
        <dbReference type="PROSITE" id="PS51462"/>
    </source>
</evidence>
<dbReference type="InterPro" id="IPR000086">
    <property type="entry name" value="NUDIX_hydrolase_dom"/>
</dbReference>
<dbReference type="Pfam" id="PF00293">
    <property type="entry name" value="NUDIX"/>
    <property type="match status" value="1"/>
</dbReference>
<feature type="domain" description="Nudix hydrolase" evidence="3">
    <location>
        <begin position="40"/>
        <end position="170"/>
    </location>
</feature>
<dbReference type="CDD" id="cd03424">
    <property type="entry name" value="NUDIX_ADPRase_Nudt5_UGPPase_Nudt14"/>
    <property type="match status" value="1"/>
</dbReference>
<dbReference type="Proteomes" id="UP000297982">
    <property type="component" value="Unassembled WGS sequence"/>
</dbReference>
<dbReference type="InterPro" id="IPR015797">
    <property type="entry name" value="NUDIX_hydrolase-like_dom_sf"/>
</dbReference>
<organism evidence="4 5">
    <name type="scientific">Halobacillus salinus</name>
    <dbReference type="NCBI Taxonomy" id="192814"/>
    <lineage>
        <taxon>Bacteria</taxon>
        <taxon>Bacillati</taxon>
        <taxon>Bacillota</taxon>
        <taxon>Bacilli</taxon>
        <taxon>Bacillales</taxon>
        <taxon>Bacillaceae</taxon>
        <taxon>Halobacillus</taxon>
    </lineage>
</organism>